<accession>A0A2G9ZGI9</accession>
<evidence type="ECO:0000313" key="1">
    <source>
        <dbReference type="EMBL" id="PIP31690.1"/>
    </source>
</evidence>
<gene>
    <name evidence="1" type="ORF">COX24_02180</name>
</gene>
<dbReference type="AlphaFoldDB" id="A0A2G9ZGI9"/>
<name>A0A2G9ZGI9_9BACT</name>
<protein>
    <submittedName>
        <fullName evidence="1">Uncharacterized protein</fullName>
    </submittedName>
</protein>
<evidence type="ECO:0000313" key="2">
    <source>
        <dbReference type="Proteomes" id="UP000230447"/>
    </source>
</evidence>
<dbReference type="EMBL" id="PCSB01000045">
    <property type="protein sequence ID" value="PIP31690.1"/>
    <property type="molecule type" value="Genomic_DNA"/>
</dbReference>
<sequence length="200" mass="23430">MDIKEFIRGCHEFEKHEKRDAMYKMATFILSHFWGKHSEMADGLGVLLLTWNQAFYRYGTLDFDKLEKCIADNFSQIESFRKRDISSFSDADKSDIKALFLEFLEALQITVGKVSGRKSPVSVAKALHLLAPNFFPLWDDKIARAYKCYYSHNPDEKYVRFCELTKALANEIRENISQPHKTIVKLIDEYNYSKYTKGWI</sequence>
<organism evidence="1 2">
    <name type="scientific">bacterium (Candidatus Gribaldobacteria) CG23_combo_of_CG06-09_8_20_14_all_37_87_8</name>
    <dbReference type="NCBI Taxonomy" id="2014278"/>
    <lineage>
        <taxon>Bacteria</taxon>
        <taxon>Candidatus Gribaldobacteria</taxon>
    </lineage>
</organism>
<proteinExistence type="predicted"/>
<reference evidence="1 2" key="1">
    <citation type="submission" date="2017-09" db="EMBL/GenBank/DDBJ databases">
        <title>Depth-based differentiation of microbial function through sediment-hosted aquifers and enrichment of novel symbionts in the deep terrestrial subsurface.</title>
        <authorList>
            <person name="Probst A.J."/>
            <person name="Ladd B."/>
            <person name="Jarett J.K."/>
            <person name="Geller-Mcgrath D.E."/>
            <person name="Sieber C.M."/>
            <person name="Emerson J.B."/>
            <person name="Anantharaman K."/>
            <person name="Thomas B.C."/>
            <person name="Malmstrom R."/>
            <person name="Stieglmeier M."/>
            <person name="Klingl A."/>
            <person name="Woyke T."/>
            <person name="Ryan C.M."/>
            <person name="Banfield J.F."/>
        </authorList>
    </citation>
    <scope>NUCLEOTIDE SEQUENCE [LARGE SCALE GENOMIC DNA]</scope>
    <source>
        <strain evidence="1">CG23_combo_of_CG06-09_8_20_14_all_37_87_8</strain>
    </source>
</reference>
<dbReference type="Proteomes" id="UP000230447">
    <property type="component" value="Unassembled WGS sequence"/>
</dbReference>
<comment type="caution">
    <text evidence="1">The sequence shown here is derived from an EMBL/GenBank/DDBJ whole genome shotgun (WGS) entry which is preliminary data.</text>
</comment>